<dbReference type="Proteomes" id="UP000011087">
    <property type="component" value="Unassembled WGS sequence"/>
</dbReference>
<reference evidence="1 3" key="1">
    <citation type="journal article" date="2012" name="Nature">
        <title>Algal genomes reveal evolutionary mosaicism and the fate of nucleomorphs.</title>
        <authorList>
            <consortium name="DOE Joint Genome Institute"/>
            <person name="Curtis B.A."/>
            <person name="Tanifuji G."/>
            <person name="Burki F."/>
            <person name="Gruber A."/>
            <person name="Irimia M."/>
            <person name="Maruyama S."/>
            <person name="Arias M.C."/>
            <person name="Ball S.G."/>
            <person name="Gile G.H."/>
            <person name="Hirakawa Y."/>
            <person name="Hopkins J.F."/>
            <person name="Kuo A."/>
            <person name="Rensing S.A."/>
            <person name="Schmutz J."/>
            <person name="Symeonidi A."/>
            <person name="Elias M."/>
            <person name="Eveleigh R.J."/>
            <person name="Herman E.K."/>
            <person name="Klute M.J."/>
            <person name="Nakayama T."/>
            <person name="Obornik M."/>
            <person name="Reyes-Prieto A."/>
            <person name="Armbrust E.V."/>
            <person name="Aves S.J."/>
            <person name="Beiko R.G."/>
            <person name="Coutinho P."/>
            <person name="Dacks J.B."/>
            <person name="Durnford D.G."/>
            <person name="Fast N.M."/>
            <person name="Green B.R."/>
            <person name="Grisdale C.J."/>
            <person name="Hempel F."/>
            <person name="Henrissat B."/>
            <person name="Hoppner M.P."/>
            <person name="Ishida K."/>
            <person name="Kim E."/>
            <person name="Koreny L."/>
            <person name="Kroth P.G."/>
            <person name="Liu Y."/>
            <person name="Malik S.B."/>
            <person name="Maier U.G."/>
            <person name="McRose D."/>
            <person name="Mock T."/>
            <person name="Neilson J.A."/>
            <person name="Onodera N.T."/>
            <person name="Poole A.M."/>
            <person name="Pritham E.J."/>
            <person name="Richards T.A."/>
            <person name="Rocap G."/>
            <person name="Roy S.W."/>
            <person name="Sarai C."/>
            <person name="Schaack S."/>
            <person name="Shirato S."/>
            <person name="Slamovits C.H."/>
            <person name="Spencer D.F."/>
            <person name="Suzuki S."/>
            <person name="Worden A.Z."/>
            <person name="Zauner S."/>
            <person name="Barry K."/>
            <person name="Bell C."/>
            <person name="Bharti A.K."/>
            <person name="Crow J.A."/>
            <person name="Grimwood J."/>
            <person name="Kramer R."/>
            <person name="Lindquist E."/>
            <person name="Lucas S."/>
            <person name="Salamov A."/>
            <person name="McFadden G.I."/>
            <person name="Lane C.E."/>
            <person name="Keeling P.J."/>
            <person name="Gray M.W."/>
            <person name="Grigoriev I.V."/>
            <person name="Archibald J.M."/>
        </authorList>
    </citation>
    <scope>NUCLEOTIDE SEQUENCE</scope>
    <source>
        <strain evidence="1 3">CCMP2712</strain>
    </source>
</reference>
<dbReference type="STRING" id="905079.L1JAP2"/>
<dbReference type="EMBL" id="JH992998">
    <property type="protein sequence ID" value="EKX45613.1"/>
    <property type="molecule type" value="Genomic_DNA"/>
</dbReference>
<dbReference type="EnsemblProtists" id="EKX45613">
    <property type="protein sequence ID" value="EKX45613"/>
    <property type="gene ID" value="GUITHDRAFT_138833"/>
</dbReference>
<dbReference type="eggNOG" id="ENOG502S9CI">
    <property type="taxonomic scope" value="Eukaryota"/>
</dbReference>
<evidence type="ECO:0000313" key="1">
    <source>
        <dbReference type="EMBL" id="EKX45613.1"/>
    </source>
</evidence>
<proteinExistence type="predicted"/>
<sequence>MLISVLGFLRYFGAVPGYRDTAYELLKSGNWVAVVPGGAEEIMAHSTCNGRSAYVVSWVSKSGKKRAGFARVALKMGKGFQIFPCFCENGEEMKFNLFFELWTFLRLDILVGIIIRLTPDPMRWLLMQLAIIITFNVSCLSLPLPVKVTQHIGDPVIVQEDDTEETLAERVEKSLQSLIQEKQGRTHRSFISALQSSMKEQSFKLE</sequence>
<dbReference type="PaxDb" id="55529-EKX45613"/>
<dbReference type="PANTHER" id="PTHR22753">
    <property type="entry name" value="TRANSMEMBRANE PROTEIN 68"/>
    <property type="match status" value="1"/>
</dbReference>
<dbReference type="KEGG" id="gtt:GUITHDRAFT_138833"/>
<evidence type="ECO:0000313" key="2">
    <source>
        <dbReference type="EnsemblProtists" id="EKX45613"/>
    </source>
</evidence>
<gene>
    <name evidence="1" type="ORF">GUITHDRAFT_138833</name>
</gene>
<dbReference type="HOGENOM" id="CLU_094781_0_0_1"/>
<dbReference type="GO" id="GO:0016020">
    <property type="term" value="C:membrane"/>
    <property type="evidence" value="ECO:0007669"/>
    <property type="project" value="TreeGrafter"/>
</dbReference>
<accession>L1JAP2</accession>
<dbReference type="RefSeq" id="XP_005832593.1">
    <property type="nucleotide sequence ID" value="XM_005832536.1"/>
</dbReference>
<organism evidence="1">
    <name type="scientific">Guillardia theta (strain CCMP2712)</name>
    <name type="common">Cryptophyte</name>
    <dbReference type="NCBI Taxonomy" id="905079"/>
    <lineage>
        <taxon>Eukaryota</taxon>
        <taxon>Cryptophyceae</taxon>
        <taxon>Pyrenomonadales</taxon>
        <taxon>Geminigeraceae</taxon>
        <taxon>Guillardia</taxon>
    </lineage>
</organism>
<dbReference type="OrthoDB" id="44277at2759"/>
<evidence type="ECO:0000313" key="3">
    <source>
        <dbReference type="Proteomes" id="UP000011087"/>
    </source>
</evidence>
<protein>
    <submittedName>
        <fullName evidence="1 2">Uncharacterized protein</fullName>
    </submittedName>
</protein>
<reference evidence="3" key="2">
    <citation type="submission" date="2012-11" db="EMBL/GenBank/DDBJ databases">
        <authorList>
            <person name="Kuo A."/>
            <person name="Curtis B.A."/>
            <person name="Tanifuji G."/>
            <person name="Burki F."/>
            <person name="Gruber A."/>
            <person name="Irimia M."/>
            <person name="Maruyama S."/>
            <person name="Arias M.C."/>
            <person name="Ball S.G."/>
            <person name="Gile G.H."/>
            <person name="Hirakawa Y."/>
            <person name="Hopkins J.F."/>
            <person name="Rensing S.A."/>
            <person name="Schmutz J."/>
            <person name="Symeonidi A."/>
            <person name="Elias M."/>
            <person name="Eveleigh R.J."/>
            <person name="Herman E.K."/>
            <person name="Klute M.J."/>
            <person name="Nakayama T."/>
            <person name="Obornik M."/>
            <person name="Reyes-Prieto A."/>
            <person name="Armbrust E.V."/>
            <person name="Aves S.J."/>
            <person name="Beiko R.G."/>
            <person name="Coutinho P."/>
            <person name="Dacks J.B."/>
            <person name="Durnford D.G."/>
            <person name="Fast N.M."/>
            <person name="Green B.R."/>
            <person name="Grisdale C."/>
            <person name="Hempe F."/>
            <person name="Henrissat B."/>
            <person name="Hoppner M.P."/>
            <person name="Ishida K.-I."/>
            <person name="Kim E."/>
            <person name="Koreny L."/>
            <person name="Kroth P.G."/>
            <person name="Liu Y."/>
            <person name="Malik S.-B."/>
            <person name="Maier U.G."/>
            <person name="McRose D."/>
            <person name="Mock T."/>
            <person name="Neilson J.A."/>
            <person name="Onodera N.T."/>
            <person name="Poole A.M."/>
            <person name="Pritham E.J."/>
            <person name="Richards T.A."/>
            <person name="Rocap G."/>
            <person name="Roy S.W."/>
            <person name="Sarai C."/>
            <person name="Schaack S."/>
            <person name="Shirato S."/>
            <person name="Slamovits C.H."/>
            <person name="Spencer D.F."/>
            <person name="Suzuki S."/>
            <person name="Worden A.Z."/>
            <person name="Zauner S."/>
            <person name="Barry K."/>
            <person name="Bell C."/>
            <person name="Bharti A.K."/>
            <person name="Crow J.A."/>
            <person name="Grimwood J."/>
            <person name="Kramer R."/>
            <person name="Lindquist E."/>
            <person name="Lucas S."/>
            <person name="Salamov A."/>
            <person name="McFadden G.I."/>
            <person name="Lane C.E."/>
            <person name="Keeling P.J."/>
            <person name="Gray M.W."/>
            <person name="Grigoriev I.V."/>
            <person name="Archibald J.M."/>
        </authorList>
    </citation>
    <scope>NUCLEOTIDE SEQUENCE</scope>
    <source>
        <strain evidence="3">CCMP2712</strain>
    </source>
</reference>
<dbReference type="AlphaFoldDB" id="L1JAP2"/>
<dbReference type="PANTHER" id="PTHR22753:SF14">
    <property type="entry name" value="MONOACYLGLYCEROL_DIACYLGLYCEROL O-ACYLTRANSFERASE"/>
    <property type="match status" value="1"/>
</dbReference>
<dbReference type="GeneID" id="17302309"/>
<name>L1JAP2_GUITC</name>
<keyword evidence="3" id="KW-1185">Reference proteome</keyword>
<reference evidence="2" key="3">
    <citation type="submission" date="2016-03" db="UniProtKB">
        <authorList>
            <consortium name="EnsemblProtists"/>
        </authorList>
    </citation>
    <scope>IDENTIFICATION</scope>
</reference>